<dbReference type="Proteomes" id="UP000543224">
    <property type="component" value="Unassembled WGS sequence"/>
</dbReference>
<accession>A0A6V8NZ20</accession>
<evidence type="ECO:0000313" key="4">
    <source>
        <dbReference type="EMBL" id="GFP25518.1"/>
    </source>
</evidence>
<evidence type="ECO:0000256" key="2">
    <source>
        <dbReference type="ARBA" id="ARBA00023002"/>
    </source>
</evidence>
<reference evidence="4 5" key="1">
    <citation type="journal article" date="2020" name="Front. Microbiol.">
        <title>Single-cell genomics of novel Actinobacteria with the Wood-Ljungdahl pathway discovered in a serpentinizing system.</title>
        <authorList>
            <person name="Merino N."/>
            <person name="Kawai M."/>
            <person name="Boyd E.S."/>
            <person name="Colman D.R."/>
            <person name="McGlynn S.E."/>
            <person name="Nealson K.H."/>
            <person name="Kurokawa K."/>
            <person name="Hongoh Y."/>
        </authorList>
    </citation>
    <scope>NUCLEOTIDE SEQUENCE [LARGE SCALE GENOMIC DNA]</scope>
    <source>
        <strain evidence="4 5">S25</strain>
    </source>
</reference>
<sequence>MERNGKVILITGASSGIGKSCATYLSERGLTVFGTSRYFPPANLLETNGVFYTIRMDVTCEESVNEAVQAILGRTEIDVLINNAGCALAGAIEDTSPEEALRELNTNFLGAHRVTRAVLPGMRKRRSGYIINISSLAGSIALPFQTFYSASKFALEAFTEALRMELRPFNIKVVSIQPNDYRTGLTDHRQKVVTWEHSAYTERAEKALAVTEAGERNGPSPEEIARLVEKIINKKSPRIRYQIGPNAKAIALARWLLPPRVSEKLVMKYFRI</sequence>
<proteinExistence type="inferred from homology"/>
<dbReference type="SUPFAM" id="SSF51735">
    <property type="entry name" value="NAD(P)-binding Rossmann-fold domains"/>
    <property type="match status" value="1"/>
</dbReference>
<dbReference type="Pfam" id="PF00106">
    <property type="entry name" value="adh_short"/>
    <property type="match status" value="1"/>
</dbReference>
<keyword evidence="2" id="KW-0560">Oxidoreductase</keyword>
<dbReference type="PANTHER" id="PTHR43976">
    <property type="entry name" value="SHORT CHAIN DEHYDROGENASE"/>
    <property type="match status" value="1"/>
</dbReference>
<dbReference type="PROSITE" id="PS00061">
    <property type="entry name" value="ADH_SHORT"/>
    <property type="match status" value="1"/>
</dbReference>
<dbReference type="PANTHER" id="PTHR43976:SF16">
    <property type="entry name" value="SHORT-CHAIN DEHYDROGENASE_REDUCTASE FAMILY PROTEIN"/>
    <property type="match status" value="1"/>
</dbReference>
<dbReference type="PRINTS" id="PR00080">
    <property type="entry name" value="SDRFAMILY"/>
</dbReference>
<dbReference type="InterPro" id="IPR002347">
    <property type="entry name" value="SDR_fam"/>
</dbReference>
<protein>
    <submittedName>
        <fullName evidence="4">3-oxoacyl-[acyl-carrier protein] reductase</fullName>
    </submittedName>
</protein>
<organism evidence="4 5">
    <name type="scientific">Candidatus Hakubella thermalkaliphila</name>
    <dbReference type="NCBI Taxonomy" id="2754717"/>
    <lineage>
        <taxon>Bacteria</taxon>
        <taxon>Bacillati</taxon>
        <taxon>Actinomycetota</taxon>
        <taxon>Actinomycetota incertae sedis</taxon>
        <taxon>Candidatus Hakubellales</taxon>
        <taxon>Candidatus Hakubellaceae</taxon>
        <taxon>Candidatus Hakubella</taxon>
    </lineage>
</organism>
<dbReference type="Gene3D" id="3.40.50.720">
    <property type="entry name" value="NAD(P)-binding Rossmann-like Domain"/>
    <property type="match status" value="1"/>
</dbReference>
<dbReference type="GO" id="GO:0016491">
    <property type="term" value="F:oxidoreductase activity"/>
    <property type="evidence" value="ECO:0007669"/>
    <property type="project" value="UniProtKB-KW"/>
</dbReference>
<dbReference type="AlphaFoldDB" id="A0A6V8NZ20"/>
<dbReference type="EMBL" id="BLRX01000111">
    <property type="protein sequence ID" value="GFP25518.1"/>
    <property type="molecule type" value="Genomic_DNA"/>
</dbReference>
<dbReference type="PRINTS" id="PR00081">
    <property type="entry name" value="GDHRDH"/>
</dbReference>
<evidence type="ECO:0000256" key="3">
    <source>
        <dbReference type="RuleBase" id="RU000363"/>
    </source>
</evidence>
<comment type="similarity">
    <text evidence="1 3">Belongs to the short-chain dehydrogenases/reductases (SDR) family.</text>
</comment>
<comment type="caution">
    <text evidence="4">The sequence shown here is derived from an EMBL/GenBank/DDBJ whole genome shotgun (WGS) entry which is preliminary data.</text>
</comment>
<dbReference type="InterPro" id="IPR036291">
    <property type="entry name" value="NAD(P)-bd_dom_sf"/>
</dbReference>
<dbReference type="CDD" id="cd05374">
    <property type="entry name" value="17beta-HSD-like_SDR_c"/>
    <property type="match status" value="1"/>
</dbReference>
<evidence type="ECO:0000313" key="5">
    <source>
        <dbReference type="Proteomes" id="UP000543224"/>
    </source>
</evidence>
<name>A0A6V8NZ20_9ACTN</name>
<dbReference type="InterPro" id="IPR051911">
    <property type="entry name" value="SDR_oxidoreductase"/>
</dbReference>
<evidence type="ECO:0000256" key="1">
    <source>
        <dbReference type="ARBA" id="ARBA00006484"/>
    </source>
</evidence>
<gene>
    <name evidence="4" type="ORF">HKBW3S25_00998</name>
</gene>
<dbReference type="InterPro" id="IPR020904">
    <property type="entry name" value="Sc_DH/Rdtase_CS"/>
</dbReference>